<evidence type="ECO:0000313" key="2">
    <source>
        <dbReference type="EMBL" id="KAG1346964.1"/>
    </source>
</evidence>
<dbReference type="AlphaFoldDB" id="A0A8K0IB33"/>
<feature type="compositionally biased region" description="Basic and acidic residues" evidence="1">
    <location>
        <begin position="135"/>
        <end position="144"/>
    </location>
</feature>
<dbReference type="EMBL" id="CM017877">
    <property type="protein sequence ID" value="KAG1346964.1"/>
    <property type="molecule type" value="Genomic_DNA"/>
</dbReference>
<feature type="compositionally biased region" description="Polar residues" evidence="1">
    <location>
        <begin position="75"/>
        <end position="89"/>
    </location>
</feature>
<evidence type="ECO:0000313" key="3">
    <source>
        <dbReference type="Proteomes" id="UP000797356"/>
    </source>
</evidence>
<protein>
    <submittedName>
        <fullName evidence="2">Uncharacterized protein</fullName>
    </submittedName>
</protein>
<comment type="caution">
    <text evidence="2">The sequence shown here is derived from an EMBL/GenBank/DDBJ whole genome shotgun (WGS) entry which is preliminary data.</text>
</comment>
<accession>A0A8K0IB33</accession>
<organism evidence="2 3">
    <name type="scientific">Cocos nucifera</name>
    <name type="common">Coconut palm</name>
    <dbReference type="NCBI Taxonomy" id="13894"/>
    <lineage>
        <taxon>Eukaryota</taxon>
        <taxon>Viridiplantae</taxon>
        <taxon>Streptophyta</taxon>
        <taxon>Embryophyta</taxon>
        <taxon>Tracheophyta</taxon>
        <taxon>Spermatophyta</taxon>
        <taxon>Magnoliopsida</taxon>
        <taxon>Liliopsida</taxon>
        <taxon>Arecaceae</taxon>
        <taxon>Arecoideae</taxon>
        <taxon>Cocoseae</taxon>
        <taxon>Attaleinae</taxon>
        <taxon>Cocos</taxon>
    </lineage>
</organism>
<name>A0A8K0IB33_COCNU</name>
<reference evidence="2" key="1">
    <citation type="journal article" date="2017" name="Gigascience">
        <title>The genome draft of coconut (Cocos nucifera).</title>
        <authorList>
            <person name="Xiao Y."/>
            <person name="Xu P."/>
            <person name="Fan H."/>
            <person name="Baudouin L."/>
            <person name="Xia W."/>
            <person name="Bocs S."/>
            <person name="Xu J."/>
            <person name="Li Q."/>
            <person name="Guo A."/>
            <person name="Zhou L."/>
            <person name="Li J."/>
            <person name="Wu Y."/>
            <person name="Ma Z."/>
            <person name="Armero A."/>
            <person name="Issali A.E."/>
            <person name="Liu N."/>
            <person name="Peng M."/>
            <person name="Yang Y."/>
        </authorList>
    </citation>
    <scope>NUCLEOTIDE SEQUENCE</scope>
    <source>
        <tissue evidence="2">Spear leaf of Hainan Tall coconut</tissue>
    </source>
</reference>
<dbReference type="Proteomes" id="UP000797356">
    <property type="component" value="Chromosome 6"/>
</dbReference>
<feature type="region of interest" description="Disordered" evidence="1">
    <location>
        <begin position="56"/>
        <end position="144"/>
    </location>
</feature>
<feature type="compositionally biased region" description="Basic and acidic residues" evidence="1">
    <location>
        <begin position="95"/>
        <end position="106"/>
    </location>
</feature>
<keyword evidence="3" id="KW-1185">Reference proteome</keyword>
<reference evidence="2" key="2">
    <citation type="submission" date="2019-07" db="EMBL/GenBank/DDBJ databases">
        <authorList>
            <person name="Yang Y."/>
            <person name="Bocs S."/>
            <person name="Baudouin L."/>
        </authorList>
    </citation>
    <scope>NUCLEOTIDE SEQUENCE</scope>
    <source>
        <tissue evidence="2">Spear leaf of Hainan Tall coconut</tissue>
    </source>
</reference>
<evidence type="ECO:0000256" key="1">
    <source>
        <dbReference type="SAM" id="MobiDB-lite"/>
    </source>
</evidence>
<gene>
    <name evidence="2" type="ORF">COCNU_06G007930</name>
</gene>
<proteinExistence type="predicted"/>
<sequence length="144" mass="16270">MKFGVRKAEPTHEPVIEEAPTKKYEVLPRKLPRESGMKFDASEAELTLQYVPQRNRLQSVHRRRNEVRARKAELPSSSPELVRTESSPTVGLAGKRNEVRLEESRAPPKAHHQSEMKFGTNKGGAKFPHGMKFGTRAEESSPVE</sequence>